<keyword evidence="4" id="KW-1185">Reference proteome</keyword>
<evidence type="ECO:0000256" key="1">
    <source>
        <dbReference type="SAM" id="MobiDB-lite"/>
    </source>
</evidence>
<evidence type="ECO:0000313" key="3">
    <source>
        <dbReference type="EMBL" id="PJE31362.1"/>
    </source>
</evidence>
<comment type="caution">
    <text evidence="3">The sequence shown here is derived from an EMBL/GenBank/DDBJ whole genome shotgun (WGS) entry which is preliminary data.</text>
</comment>
<feature type="compositionally biased region" description="Acidic residues" evidence="1">
    <location>
        <begin position="137"/>
        <end position="149"/>
    </location>
</feature>
<reference evidence="3 4" key="1">
    <citation type="journal article" date="2018" name="Int. J. Syst. Evol. Microbiol.">
        <title>Pseudooceanicola lipolyticus sp. nov., a marine alphaproteobacterium, reclassification of Oceanicola flagellatus as Pseudooceanicola flagellatus comb. nov. and emended description of the genus Pseudooceanicola.</title>
        <authorList>
            <person name="Huang M.-M."/>
            <person name="Guo L.-L."/>
            <person name="Wu Y.-H."/>
            <person name="Lai Q.-L."/>
            <person name="Shao Z.-Z."/>
            <person name="Wang C.-S."/>
            <person name="Wu M."/>
            <person name="Xu X.-W."/>
        </authorList>
    </citation>
    <scope>NUCLEOTIDE SEQUENCE [LARGE SCALE GENOMIC DNA]</scope>
    <source>
        <strain evidence="3 4">Ar-45</strain>
    </source>
</reference>
<sequence length="156" mass="16679">MMPRFALPLLIALSLAAPAAQAQEDVGPGLGAMLRGLDKINAQSSDLELATGETGLIGSLSVTLDDCRYPLDNPAGDAFAYLTIRDSRADDPSRPIFEGWMMASSPALNALDHFRYDIWVLNCVLPEGAMLPQDAPAEAEEPLPEAQGEEADRPVD</sequence>
<keyword evidence="2" id="KW-0732">Signal</keyword>
<feature type="signal peptide" evidence="2">
    <location>
        <begin position="1"/>
        <end position="22"/>
    </location>
</feature>
<dbReference type="EMBL" id="PGTD01000010">
    <property type="protein sequence ID" value="PJE31362.1"/>
    <property type="molecule type" value="Genomic_DNA"/>
</dbReference>
<evidence type="ECO:0000313" key="4">
    <source>
        <dbReference type="Proteomes" id="UP000231702"/>
    </source>
</evidence>
<dbReference type="InterPro" id="IPR019225">
    <property type="entry name" value="DUF2155"/>
</dbReference>
<name>A0ABX4MV18_9RHOB</name>
<organism evidence="3 4">
    <name type="scientific">Pseudooceanicola antarcticus</name>
    <dbReference type="NCBI Taxonomy" id="1247613"/>
    <lineage>
        <taxon>Bacteria</taxon>
        <taxon>Pseudomonadati</taxon>
        <taxon>Pseudomonadota</taxon>
        <taxon>Alphaproteobacteria</taxon>
        <taxon>Rhodobacterales</taxon>
        <taxon>Paracoccaceae</taxon>
        <taxon>Pseudooceanicola</taxon>
    </lineage>
</organism>
<dbReference type="Proteomes" id="UP000231702">
    <property type="component" value="Unassembled WGS sequence"/>
</dbReference>
<protein>
    <submittedName>
        <fullName evidence="3">DUF2155 domain-containing protein</fullName>
    </submittedName>
</protein>
<accession>A0ABX4MV18</accession>
<dbReference type="Pfam" id="PF09923">
    <property type="entry name" value="DUF2155"/>
    <property type="match status" value="1"/>
</dbReference>
<feature type="chain" id="PRO_5046168919" evidence="2">
    <location>
        <begin position="23"/>
        <end position="156"/>
    </location>
</feature>
<proteinExistence type="predicted"/>
<gene>
    <name evidence="3" type="ORF">CVM39_03910</name>
</gene>
<feature type="region of interest" description="Disordered" evidence="1">
    <location>
        <begin position="132"/>
        <end position="156"/>
    </location>
</feature>
<evidence type="ECO:0000256" key="2">
    <source>
        <dbReference type="SAM" id="SignalP"/>
    </source>
</evidence>